<keyword evidence="1" id="KW-0812">Transmembrane</keyword>
<dbReference type="Proteomes" id="UP000001374">
    <property type="component" value="Chromosome"/>
</dbReference>
<evidence type="ECO:0000256" key="1">
    <source>
        <dbReference type="SAM" id="Phobius"/>
    </source>
</evidence>
<dbReference type="KEGG" id="cby:CLM_2665"/>
<protein>
    <submittedName>
        <fullName evidence="2">Uncharacterized protein</fullName>
    </submittedName>
</protein>
<dbReference type="HOGENOM" id="CLU_3197940_0_0_9"/>
<accession>C1FS13</accession>
<sequence>MNFLKILVAIINYLFFILLNNIKIKYVKCNDLDFFSIEYKGKNFK</sequence>
<keyword evidence="1" id="KW-0472">Membrane</keyword>
<proteinExistence type="predicted"/>
<gene>
    <name evidence="2" type="ordered locus">CLM_2665</name>
</gene>
<organism evidence="2 3">
    <name type="scientific">Clostridium botulinum (strain Kyoto / Type A2)</name>
    <dbReference type="NCBI Taxonomy" id="536232"/>
    <lineage>
        <taxon>Bacteria</taxon>
        <taxon>Bacillati</taxon>
        <taxon>Bacillota</taxon>
        <taxon>Clostridia</taxon>
        <taxon>Eubacteriales</taxon>
        <taxon>Clostridiaceae</taxon>
        <taxon>Clostridium</taxon>
    </lineage>
</organism>
<evidence type="ECO:0000313" key="3">
    <source>
        <dbReference type="Proteomes" id="UP000001374"/>
    </source>
</evidence>
<keyword evidence="1" id="KW-1133">Transmembrane helix</keyword>
<evidence type="ECO:0000313" key="2">
    <source>
        <dbReference type="EMBL" id="ACO85102.1"/>
    </source>
</evidence>
<dbReference type="AlphaFoldDB" id="C1FS13"/>
<reference evidence="2 3" key="1">
    <citation type="submission" date="2008-10" db="EMBL/GenBank/DDBJ databases">
        <title>Genome sequence of Clostridium botulinum A2 Kyoto.</title>
        <authorList>
            <person name="Shrivastava S."/>
            <person name="Brinkac L.M."/>
            <person name="Brown J.L."/>
            <person name="Bruce D."/>
            <person name="Detter C.C."/>
            <person name="Johnson E.A."/>
            <person name="Munk C.A."/>
            <person name="Smith L.A."/>
            <person name="Smith T.J."/>
            <person name="Sutton G."/>
            <person name="Brettin T.S."/>
        </authorList>
    </citation>
    <scope>NUCLEOTIDE SEQUENCE [LARGE SCALE GENOMIC DNA]</scope>
    <source>
        <strain evidence="3">Kyoto / Type A2</strain>
    </source>
</reference>
<dbReference type="EMBL" id="CP001581">
    <property type="protein sequence ID" value="ACO85102.1"/>
    <property type="molecule type" value="Genomic_DNA"/>
</dbReference>
<name>C1FS13_CLOBJ</name>
<feature type="transmembrane region" description="Helical" evidence="1">
    <location>
        <begin position="6"/>
        <end position="22"/>
    </location>
</feature>